<comment type="function">
    <text evidence="8">Catalyzes the decarboxylative condensation of pimeloyl-[acyl-carrier protein] and L-alanine to produce 8-amino-7-oxononanoate (AON), [acyl-carrier protein], and carbon dioxide.</text>
</comment>
<dbReference type="Gene3D" id="3.90.1150.10">
    <property type="entry name" value="Aspartate Aminotransferase, domain 1"/>
    <property type="match status" value="1"/>
</dbReference>
<dbReference type="InterPro" id="IPR004723">
    <property type="entry name" value="AONS_Archaea/Proteobacteria"/>
</dbReference>
<proteinExistence type="inferred from homology"/>
<dbReference type="RefSeq" id="WP_377003181.1">
    <property type="nucleotide sequence ID" value="NZ_JBHSGG010000004.1"/>
</dbReference>
<keyword evidence="4 8" id="KW-0808">Transferase</keyword>
<protein>
    <recommendedName>
        <fullName evidence="8">8-amino-7-oxononanoate synthase</fullName>
        <shortName evidence="8">AONS</shortName>
        <ecNumber evidence="8">2.3.1.47</ecNumber>
    </recommendedName>
    <alternativeName>
        <fullName evidence="8">7-keto-8-amino-pelargonic acid synthase</fullName>
        <shortName evidence="8">7-KAP synthase</shortName>
        <shortName evidence="8">KAPA synthase</shortName>
    </alternativeName>
    <alternativeName>
        <fullName evidence="8">8-amino-7-ketopelargonate synthase</fullName>
    </alternativeName>
</protein>
<feature type="binding site" evidence="8">
    <location>
        <position position="141"/>
    </location>
    <ligand>
        <name>substrate</name>
    </ligand>
</feature>
<dbReference type="Proteomes" id="UP001595892">
    <property type="component" value="Unassembled WGS sequence"/>
</dbReference>
<keyword evidence="5 8" id="KW-0093">Biotin biosynthesis</keyword>
<feature type="binding site" evidence="8">
    <location>
        <position position="187"/>
    </location>
    <ligand>
        <name>pyridoxal 5'-phosphate</name>
        <dbReference type="ChEBI" id="CHEBI:597326"/>
    </ligand>
</feature>
<evidence type="ECO:0000256" key="8">
    <source>
        <dbReference type="HAMAP-Rule" id="MF_01693"/>
    </source>
</evidence>
<dbReference type="EMBL" id="JBHSGG010000004">
    <property type="protein sequence ID" value="MFC4727166.1"/>
    <property type="molecule type" value="Genomic_DNA"/>
</dbReference>
<comment type="caution">
    <text evidence="10">The sequence shown here is derived from an EMBL/GenBank/DDBJ whole genome shotgun (WGS) entry which is preliminary data.</text>
</comment>
<dbReference type="InterPro" id="IPR004839">
    <property type="entry name" value="Aminotransferase_I/II_large"/>
</dbReference>
<dbReference type="NCBIfam" id="TIGR00858">
    <property type="entry name" value="bioF"/>
    <property type="match status" value="1"/>
</dbReference>
<dbReference type="InterPro" id="IPR022834">
    <property type="entry name" value="AONS_Proteobacteria"/>
</dbReference>
<reference evidence="11" key="1">
    <citation type="journal article" date="2019" name="Int. J. Syst. Evol. Microbiol.">
        <title>The Global Catalogue of Microorganisms (GCM) 10K type strain sequencing project: providing services to taxonomists for standard genome sequencing and annotation.</title>
        <authorList>
            <consortium name="The Broad Institute Genomics Platform"/>
            <consortium name="The Broad Institute Genome Sequencing Center for Infectious Disease"/>
            <person name="Wu L."/>
            <person name="Ma J."/>
        </authorList>
    </citation>
    <scope>NUCLEOTIDE SEQUENCE [LARGE SCALE GENOMIC DNA]</scope>
    <source>
        <strain evidence="11">CGMCC 1.13574</strain>
    </source>
</reference>
<comment type="subunit">
    <text evidence="3 8">Homodimer.</text>
</comment>
<dbReference type="SUPFAM" id="SSF53383">
    <property type="entry name" value="PLP-dependent transferases"/>
    <property type="match status" value="1"/>
</dbReference>
<evidence type="ECO:0000256" key="6">
    <source>
        <dbReference type="ARBA" id="ARBA00022898"/>
    </source>
</evidence>
<feature type="binding site" evidence="8">
    <location>
        <position position="215"/>
    </location>
    <ligand>
        <name>pyridoxal 5'-phosphate</name>
        <dbReference type="ChEBI" id="CHEBI:597326"/>
    </ligand>
</feature>
<evidence type="ECO:0000259" key="9">
    <source>
        <dbReference type="Pfam" id="PF00155"/>
    </source>
</evidence>
<comment type="similarity">
    <text evidence="8">Belongs to the class-II pyridoxal-phosphate-dependent aminotransferase family. BioF subfamily.</text>
</comment>
<dbReference type="PANTHER" id="PTHR13693:SF100">
    <property type="entry name" value="8-AMINO-7-OXONONANOATE SYNTHASE"/>
    <property type="match status" value="1"/>
</dbReference>
<keyword evidence="10" id="KW-0012">Acyltransferase</keyword>
<feature type="binding site" evidence="8">
    <location>
        <position position="360"/>
    </location>
    <ligand>
        <name>substrate</name>
    </ligand>
</feature>
<evidence type="ECO:0000256" key="4">
    <source>
        <dbReference type="ARBA" id="ARBA00022679"/>
    </source>
</evidence>
<keyword evidence="6 8" id="KW-0663">Pyridoxal phosphate</keyword>
<name>A0ABV9NIY9_9GAMM</name>
<dbReference type="InterPro" id="IPR015421">
    <property type="entry name" value="PyrdxlP-dep_Trfase_major"/>
</dbReference>
<comment type="pathway">
    <text evidence="2 8">Cofactor biosynthesis; biotin biosynthesis.</text>
</comment>
<feature type="binding site" evidence="8">
    <location>
        <position position="243"/>
    </location>
    <ligand>
        <name>pyridoxal 5'-phosphate</name>
        <dbReference type="ChEBI" id="CHEBI:597326"/>
    </ligand>
</feature>
<evidence type="ECO:0000313" key="11">
    <source>
        <dbReference type="Proteomes" id="UP001595892"/>
    </source>
</evidence>
<sequence>MARARLRDRIAAAAVARAAADAVRVPRMLEGRDGVRVVVDGRRLTSFSSNDYLGLADHPALREALAAAAASHALGASASAVAGGRHAIHAELEAALAEWLQAPRALLFGSGYQANLGVVQALLGVGGRDEQTLCVQDRLNHASLIDAARLAGCALRRYPHLDAEGAARQLRALPGAPALLATDGVFSMDGDVAPLRALALLAQAESALLYVDDAHGVGVLGRDGAGSVAAAGLAARDALQLVTFGKALGGQGAALVGDADVVEHVAQHARAHVYTTAPSPLLAAGMLAAVRLARSEGWRRAKLQALIVRFRRGAAELGLPLAESFTPIQPLVLGDNARALAAARVLEEAGVWVPAIRPPTVPPGQARLRITLSAAHEESDVDRLLDALCLACADTGARIQPAHRLVAAEAAR</sequence>
<comment type="cofactor">
    <cofactor evidence="1 8">
        <name>pyridoxal 5'-phosphate</name>
        <dbReference type="ChEBI" id="CHEBI:597326"/>
    </cofactor>
</comment>
<evidence type="ECO:0000256" key="1">
    <source>
        <dbReference type="ARBA" id="ARBA00001933"/>
    </source>
</evidence>
<organism evidence="10 11">
    <name type="scientific">Coralloluteibacterium thermophilum</name>
    <dbReference type="NCBI Taxonomy" id="2707049"/>
    <lineage>
        <taxon>Bacteria</taxon>
        <taxon>Pseudomonadati</taxon>
        <taxon>Pseudomonadota</taxon>
        <taxon>Gammaproteobacteria</taxon>
        <taxon>Lysobacterales</taxon>
        <taxon>Lysobacteraceae</taxon>
        <taxon>Coralloluteibacterium</taxon>
    </lineage>
</organism>
<evidence type="ECO:0000256" key="5">
    <source>
        <dbReference type="ARBA" id="ARBA00022756"/>
    </source>
</evidence>
<dbReference type="HAMAP" id="MF_01693">
    <property type="entry name" value="BioF_aminotrans_2"/>
    <property type="match status" value="1"/>
</dbReference>
<dbReference type="PANTHER" id="PTHR13693">
    <property type="entry name" value="CLASS II AMINOTRANSFERASE/8-AMINO-7-OXONONANOATE SYNTHASE"/>
    <property type="match status" value="1"/>
</dbReference>
<keyword evidence="11" id="KW-1185">Reference proteome</keyword>
<feature type="modified residue" description="N6-(pyridoxal phosphate)lysine" evidence="8">
    <location>
        <position position="246"/>
    </location>
</feature>
<dbReference type="EC" id="2.3.1.47" evidence="8"/>
<dbReference type="InterPro" id="IPR050087">
    <property type="entry name" value="AON_synthase_class-II"/>
</dbReference>
<dbReference type="Gene3D" id="3.40.640.10">
    <property type="entry name" value="Type I PLP-dependent aspartate aminotransferase-like (Major domain)"/>
    <property type="match status" value="1"/>
</dbReference>
<gene>
    <name evidence="8 10" type="primary">bioF</name>
    <name evidence="10" type="ORF">ACFO3Q_03150</name>
</gene>
<evidence type="ECO:0000256" key="2">
    <source>
        <dbReference type="ARBA" id="ARBA00004746"/>
    </source>
</evidence>
<feature type="binding site" evidence="8">
    <location>
        <position position="24"/>
    </location>
    <ligand>
        <name>substrate</name>
    </ligand>
</feature>
<evidence type="ECO:0000313" key="10">
    <source>
        <dbReference type="EMBL" id="MFC4727166.1"/>
    </source>
</evidence>
<dbReference type="GO" id="GO:0008710">
    <property type="term" value="F:8-amino-7-oxononanoate synthase activity"/>
    <property type="evidence" value="ECO:0007669"/>
    <property type="project" value="UniProtKB-EC"/>
</dbReference>
<dbReference type="Pfam" id="PF00155">
    <property type="entry name" value="Aminotran_1_2"/>
    <property type="match status" value="1"/>
</dbReference>
<feature type="domain" description="Aminotransferase class I/classII large" evidence="9">
    <location>
        <begin position="44"/>
        <end position="388"/>
    </location>
</feature>
<feature type="binding site" evidence="8">
    <location>
        <begin position="111"/>
        <end position="112"/>
    </location>
    <ligand>
        <name>pyridoxal 5'-phosphate</name>
        <dbReference type="ChEBI" id="CHEBI:597326"/>
    </ligand>
</feature>
<accession>A0ABV9NIY9</accession>
<evidence type="ECO:0000256" key="3">
    <source>
        <dbReference type="ARBA" id="ARBA00011738"/>
    </source>
</evidence>
<evidence type="ECO:0000256" key="7">
    <source>
        <dbReference type="ARBA" id="ARBA00047715"/>
    </source>
</evidence>
<comment type="catalytic activity">
    <reaction evidence="7 8">
        <text>6-carboxyhexanoyl-[ACP] + L-alanine + H(+) = (8S)-8-amino-7-oxononanoate + holo-[ACP] + CO2</text>
        <dbReference type="Rhea" id="RHEA:42288"/>
        <dbReference type="Rhea" id="RHEA-COMP:9685"/>
        <dbReference type="Rhea" id="RHEA-COMP:9955"/>
        <dbReference type="ChEBI" id="CHEBI:15378"/>
        <dbReference type="ChEBI" id="CHEBI:16526"/>
        <dbReference type="ChEBI" id="CHEBI:57972"/>
        <dbReference type="ChEBI" id="CHEBI:64479"/>
        <dbReference type="ChEBI" id="CHEBI:78846"/>
        <dbReference type="ChEBI" id="CHEBI:149468"/>
        <dbReference type="EC" id="2.3.1.47"/>
    </reaction>
</comment>
<dbReference type="InterPro" id="IPR015422">
    <property type="entry name" value="PyrdxlP-dep_Trfase_small"/>
</dbReference>
<dbReference type="InterPro" id="IPR015424">
    <property type="entry name" value="PyrdxlP-dep_Trfase"/>
</dbReference>